<reference evidence="1" key="2">
    <citation type="journal article" date="2015" name="Data Brief">
        <title>Shoot transcriptome of the giant reed, Arundo donax.</title>
        <authorList>
            <person name="Barrero R.A."/>
            <person name="Guerrero F.D."/>
            <person name="Moolhuijzen P."/>
            <person name="Goolsby J.A."/>
            <person name="Tidwell J."/>
            <person name="Bellgard S.E."/>
            <person name="Bellgard M.I."/>
        </authorList>
    </citation>
    <scope>NUCLEOTIDE SEQUENCE</scope>
    <source>
        <tissue evidence="1">Shoot tissue taken approximately 20 cm above the soil surface</tissue>
    </source>
</reference>
<dbReference type="EMBL" id="GBRH01227090">
    <property type="protein sequence ID" value="JAD70805.1"/>
    <property type="molecule type" value="Transcribed_RNA"/>
</dbReference>
<organism evidence="1">
    <name type="scientific">Arundo donax</name>
    <name type="common">Giant reed</name>
    <name type="synonym">Donax arundinaceus</name>
    <dbReference type="NCBI Taxonomy" id="35708"/>
    <lineage>
        <taxon>Eukaryota</taxon>
        <taxon>Viridiplantae</taxon>
        <taxon>Streptophyta</taxon>
        <taxon>Embryophyta</taxon>
        <taxon>Tracheophyta</taxon>
        <taxon>Spermatophyta</taxon>
        <taxon>Magnoliopsida</taxon>
        <taxon>Liliopsida</taxon>
        <taxon>Poales</taxon>
        <taxon>Poaceae</taxon>
        <taxon>PACMAD clade</taxon>
        <taxon>Arundinoideae</taxon>
        <taxon>Arundineae</taxon>
        <taxon>Arundo</taxon>
    </lineage>
</organism>
<name>A0A0A9CBN0_ARUDO</name>
<accession>A0A0A9CBN0</accession>
<dbReference type="AlphaFoldDB" id="A0A0A9CBN0"/>
<reference evidence="1" key="1">
    <citation type="submission" date="2014-09" db="EMBL/GenBank/DDBJ databases">
        <authorList>
            <person name="Magalhaes I.L.F."/>
            <person name="Oliveira U."/>
            <person name="Santos F.R."/>
            <person name="Vidigal T.H.D.A."/>
            <person name="Brescovit A.D."/>
            <person name="Santos A.J."/>
        </authorList>
    </citation>
    <scope>NUCLEOTIDE SEQUENCE</scope>
    <source>
        <tissue evidence="1">Shoot tissue taken approximately 20 cm above the soil surface</tissue>
    </source>
</reference>
<protein>
    <submittedName>
        <fullName evidence="1">Uncharacterized protein</fullName>
    </submittedName>
</protein>
<sequence>MLQSDTQGNSKVSKCRSLRICPGNTMESCDGTSPSSRHSLHSTFKYLSCDSWLLPVRSILISRKKNSRNNTRRNLNSNRGGVHFDPPNMARERTCVTCLLTIIAIVSSSAPFKLMVSRRILSCTSFTTCGSCITLMKLSSLHLLKIISSIIS</sequence>
<evidence type="ECO:0000313" key="1">
    <source>
        <dbReference type="EMBL" id="JAD70805.1"/>
    </source>
</evidence>
<proteinExistence type="predicted"/>